<protein>
    <recommendedName>
        <fullName evidence="2">DUF2059 domain-containing protein</fullName>
    </recommendedName>
</protein>
<keyword evidence="1" id="KW-0732">Signal</keyword>
<evidence type="ECO:0000256" key="1">
    <source>
        <dbReference type="SAM" id="SignalP"/>
    </source>
</evidence>
<feature type="signal peptide" evidence="1">
    <location>
        <begin position="1"/>
        <end position="20"/>
    </location>
</feature>
<gene>
    <name evidence="3" type="ORF">B0O44_11087</name>
</gene>
<dbReference type="AlphaFoldDB" id="A0A318UL59"/>
<dbReference type="Pfam" id="PF09832">
    <property type="entry name" value="DUF2059"/>
    <property type="match status" value="1"/>
</dbReference>
<sequence>MKKILLIGALMAFTSGLCFAQDNVAYKASLTKMMEVSGSKAVYDSAIQQMISMMKDGKSNVPEAFWDGLNAELSKQSVSSLTDLLLPIYQKYLSLEDIKQLILFYQTPVGKKFAEKSPMIMQESMKAGGEWGAKIGQEIAEKLKEKGY</sequence>
<proteinExistence type="predicted"/>
<dbReference type="Proteomes" id="UP000248198">
    <property type="component" value="Unassembled WGS sequence"/>
</dbReference>
<dbReference type="RefSeq" id="WP_110834405.1">
    <property type="nucleotide sequence ID" value="NZ_QKLU01000010.1"/>
</dbReference>
<evidence type="ECO:0000259" key="2">
    <source>
        <dbReference type="Pfam" id="PF09832"/>
    </source>
</evidence>
<dbReference type="EMBL" id="QKLU01000010">
    <property type="protein sequence ID" value="PYF69447.1"/>
    <property type="molecule type" value="Genomic_DNA"/>
</dbReference>
<reference evidence="3 4" key="1">
    <citation type="submission" date="2018-06" db="EMBL/GenBank/DDBJ databases">
        <title>Genomic Encyclopedia of Archaeal and Bacterial Type Strains, Phase II (KMG-II): from individual species to whole genera.</title>
        <authorList>
            <person name="Goeker M."/>
        </authorList>
    </citation>
    <scope>NUCLEOTIDE SEQUENCE [LARGE SCALE GENOMIC DNA]</scope>
    <source>
        <strain evidence="3 4">DSM 27372</strain>
    </source>
</reference>
<dbReference type="InterPro" id="IPR018637">
    <property type="entry name" value="DUF2059"/>
</dbReference>
<feature type="chain" id="PRO_5016274213" description="DUF2059 domain-containing protein" evidence="1">
    <location>
        <begin position="21"/>
        <end position="148"/>
    </location>
</feature>
<accession>A0A318UL59</accession>
<feature type="domain" description="DUF2059" evidence="2">
    <location>
        <begin position="80"/>
        <end position="137"/>
    </location>
</feature>
<dbReference type="OrthoDB" id="1143459at2"/>
<keyword evidence="4" id="KW-1185">Reference proteome</keyword>
<comment type="caution">
    <text evidence="3">The sequence shown here is derived from an EMBL/GenBank/DDBJ whole genome shotgun (WGS) entry which is preliminary data.</text>
</comment>
<evidence type="ECO:0000313" key="4">
    <source>
        <dbReference type="Proteomes" id="UP000248198"/>
    </source>
</evidence>
<organism evidence="3 4">
    <name type="scientific">Pedobacter nutrimenti</name>
    <dbReference type="NCBI Taxonomy" id="1241337"/>
    <lineage>
        <taxon>Bacteria</taxon>
        <taxon>Pseudomonadati</taxon>
        <taxon>Bacteroidota</taxon>
        <taxon>Sphingobacteriia</taxon>
        <taxon>Sphingobacteriales</taxon>
        <taxon>Sphingobacteriaceae</taxon>
        <taxon>Pedobacter</taxon>
    </lineage>
</organism>
<name>A0A318UL59_9SPHI</name>
<evidence type="ECO:0000313" key="3">
    <source>
        <dbReference type="EMBL" id="PYF69447.1"/>
    </source>
</evidence>